<dbReference type="AlphaFoldDB" id="A0A117ML21"/>
<name>A0A117ML21_9ACTN</name>
<evidence type="ECO:0008006" key="7">
    <source>
        <dbReference type="Google" id="ProtNLM"/>
    </source>
</evidence>
<evidence type="ECO:0000256" key="2">
    <source>
        <dbReference type="SAM" id="MobiDB-lite"/>
    </source>
</evidence>
<organism evidence="5 6">
    <name type="scientific">Streptomyces regalis</name>
    <dbReference type="NCBI Taxonomy" id="68262"/>
    <lineage>
        <taxon>Bacteria</taxon>
        <taxon>Bacillati</taxon>
        <taxon>Actinomycetota</taxon>
        <taxon>Actinomycetes</taxon>
        <taxon>Kitasatosporales</taxon>
        <taxon>Streptomycetaceae</taxon>
        <taxon>Streptomyces</taxon>
    </lineage>
</organism>
<dbReference type="Gene3D" id="3.30.60.230">
    <property type="entry name" value="Lsr2, dimerization domain"/>
    <property type="match status" value="1"/>
</dbReference>
<evidence type="ECO:0000259" key="3">
    <source>
        <dbReference type="Pfam" id="PF11774"/>
    </source>
</evidence>
<dbReference type="OrthoDB" id="4113332at2"/>
<dbReference type="InterPro" id="IPR036625">
    <property type="entry name" value="E3-bd_dom_sf"/>
</dbReference>
<dbReference type="Pfam" id="PF23359">
    <property type="entry name" value="Lsr2_DNA-bd"/>
    <property type="match status" value="1"/>
</dbReference>
<evidence type="ECO:0000256" key="1">
    <source>
        <dbReference type="ARBA" id="ARBA00023125"/>
    </source>
</evidence>
<gene>
    <name evidence="5" type="ORF">ADL12_40115</name>
</gene>
<sequence>MARLVQTYLVDDLTQERGDDVQTHSLELNGVSFEIDLSAGSYEDLEAKLGPFMKAGRRTSSGKRKRPRKASTHAQKRVPVATFNDTGADPAEIRRWAKERKIAVPARGRIPRSVREQFIALHDNPV</sequence>
<evidence type="ECO:0000259" key="4">
    <source>
        <dbReference type="Pfam" id="PF23359"/>
    </source>
</evidence>
<dbReference type="RefSeq" id="WP_062712653.1">
    <property type="nucleotide sequence ID" value="NZ_LLZG01000388.1"/>
</dbReference>
<dbReference type="InterPro" id="IPR055370">
    <property type="entry name" value="Lsr2_DNA-bd"/>
</dbReference>
<proteinExistence type="predicted"/>
<dbReference type="InterPro" id="IPR042261">
    <property type="entry name" value="Lsr2-like_dimerization"/>
</dbReference>
<keyword evidence="6" id="KW-1185">Reference proteome</keyword>
<protein>
    <recommendedName>
        <fullName evidence="7">Lsr2 family protein</fullName>
    </recommendedName>
</protein>
<reference evidence="6" key="1">
    <citation type="submission" date="2015-10" db="EMBL/GenBank/DDBJ databases">
        <authorList>
            <person name="Ju K.-S."/>
            <person name="Doroghazi J.R."/>
            <person name="Metcalf W.W."/>
        </authorList>
    </citation>
    <scope>NUCLEOTIDE SEQUENCE [LARGE SCALE GENOMIC DNA]</scope>
    <source>
        <strain evidence="6">NRRL 3151</strain>
    </source>
</reference>
<dbReference type="EMBL" id="LLZG01000388">
    <property type="protein sequence ID" value="KUL23274.1"/>
    <property type="molecule type" value="Genomic_DNA"/>
</dbReference>
<evidence type="ECO:0000313" key="6">
    <source>
        <dbReference type="Proteomes" id="UP000053923"/>
    </source>
</evidence>
<feature type="region of interest" description="Disordered" evidence="2">
    <location>
        <begin position="52"/>
        <end position="77"/>
    </location>
</feature>
<feature type="domain" description="Lsr2 dimerization" evidence="3">
    <location>
        <begin position="1"/>
        <end position="59"/>
    </location>
</feature>
<feature type="compositionally biased region" description="Basic residues" evidence="2">
    <location>
        <begin position="55"/>
        <end position="76"/>
    </location>
</feature>
<dbReference type="Gene3D" id="4.10.320.10">
    <property type="entry name" value="E3-binding domain"/>
    <property type="match status" value="1"/>
</dbReference>
<dbReference type="InterPro" id="IPR024412">
    <property type="entry name" value="Lsr2_dim_dom"/>
</dbReference>
<dbReference type="Pfam" id="PF11774">
    <property type="entry name" value="Lsr2"/>
    <property type="match status" value="1"/>
</dbReference>
<keyword evidence="1" id="KW-0238">DNA-binding</keyword>
<dbReference type="GO" id="GO:0016746">
    <property type="term" value="F:acyltransferase activity"/>
    <property type="evidence" value="ECO:0007669"/>
    <property type="project" value="InterPro"/>
</dbReference>
<dbReference type="Proteomes" id="UP000053923">
    <property type="component" value="Unassembled WGS sequence"/>
</dbReference>
<accession>A0A117ML21</accession>
<comment type="caution">
    <text evidence="5">The sequence shown here is derived from an EMBL/GenBank/DDBJ whole genome shotgun (WGS) entry which is preliminary data.</text>
</comment>
<evidence type="ECO:0000313" key="5">
    <source>
        <dbReference type="EMBL" id="KUL23274.1"/>
    </source>
</evidence>
<dbReference type="GO" id="GO:0003677">
    <property type="term" value="F:DNA binding"/>
    <property type="evidence" value="ECO:0007669"/>
    <property type="project" value="UniProtKB-KW"/>
</dbReference>
<feature type="domain" description="Lsr2 DNA-binding" evidence="4">
    <location>
        <begin position="87"/>
        <end position="120"/>
    </location>
</feature>